<feature type="transmembrane region" description="Helical" evidence="1">
    <location>
        <begin position="80"/>
        <end position="97"/>
    </location>
</feature>
<accession>A0A8J8G4E5</accession>
<keyword evidence="1" id="KW-0472">Membrane</keyword>
<proteinExistence type="predicted"/>
<gene>
    <name evidence="2" type="ORF">HNQ03_000033</name>
</gene>
<dbReference type="EMBL" id="JABSNO010000001">
    <property type="protein sequence ID" value="NRS90968.1"/>
    <property type="molecule type" value="Genomic_DNA"/>
</dbReference>
<evidence type="ECO:0000313" key="2">
    <source>
        <dbReference type="EMBL" id="NRS90968.1"/>
    </source>
</evidence>
<evidence type="ECO:0000313" key="3">
    <source>
        <dbReference type="Proteomes" id="UP000610746"/>
    </source>
</evidence>
<organism evidence="2 3">
    <name type="scientific">Frigoriflavimonas asaccharolytica</name>
    <dbReference type="NCBI Taxonomy" id="2735899"/>
    <lineage>
        <taxon>Bacteria</taxon>
        <taxon>Pseudomonadati</taxon>
        <taxon>Bacteroidota</taxon>
        <taxon>Flavobacteriia</taxon>
        <taxon>Flavobacteriales</taxon>
        <taxon>Weeksellaceae</taxon>
        <taxon>Frigoriflavimonas</taxon>
    </lineage>
</organism>
<feature type="transmembrane region" description="Helical" evidence="1">
    <location>
        <begin position="49"/>
        <end position="68"/>
    </location>
</feature>
<dbReference type="AlphaFoldDB" id="A0A8J8G4E5"/>
<name>A0A8J8G4E5_9FLAO</name>
<keyword evidence="1" id="KW-1133">Transmembrane helix</keyword>
<comment type="caution">
    <text evidence="2">The sequence shown here is derived from an EMBL/GenBank/DDBJ whole genome shotgun (WGS) entry which is preliminary data.</text>
</comment>
<protein>
    <submittedName>
        <fullName evidence="2">Magnesium-transporting ATPase (P-type)</fullName>
    </submittedName>
</protein>
<feature type="transmembrane region" description="Helical" evidence="1">
    <location>
        <begin position="12"/>
        <end position="29"/>
    </location>
</feature>
<dbReference type="Proteomes" id="UP000610746">
    <property type="component" value="Unassembled WGS sequence"/>
</dbReference>
<keyword evidence="3" id="KW-1185">Reference proteome</keyword>
<keyword evidence="1" id="KW-0812">Transmembrane</keyword>
<sequence length="100" mass="11478">METTSSSFHNTIINKILLISSILVCLFWILSRTIDVYNYAIVGAIYEMLWLPCIVSLIIIPLVSLIFLIKDKFNLRSLNLFSLIVMTLTLLIIYNVINII</sequence>
<evidence type="ECO:0000256" key="1">
    <source>
        <dbReference type="SAM" id="Phobius"/>
    </source>
</evidence>
<reference evidence="2" key="1">
    <citation type="submission" date="2020-05" db="EMBL/GenBank/DDBJ databases">
        <title>Genomic Encyclopedia of Type Strains, Phase IV (KMG-V): Genome sequencing to study the core and pangenomes of soil and plant-associated prokaryotes.</title>
        <authorList>
            <person name="Whitman W."/>
        </authorList>
    </citation>
    <scope>NUCLEOTIDE SEQUENCE</scope>
    <source>
        <strain evidence="2">16F</strain>
    </source>
</reference>